<reference evidence="1" key="1">
    <citation type="journal article" date="2019" name="Environ. Microbiol.">
        <title>Fungal ecological strategies reflected in gene transcription - a case study of two litter decomposers.</title>
        <authorList>
            <person name="Barbi F."/>
            <person name="Kohler A."/>
            <person name="Barry K."/>
            <person name="Baskaran P."/>
            <person name="Daum C."/>
            <person name="Fauchery L."/>
            <person name="Ihrmark K."/>
            <person name="Kuo A."/>
            <person name="LaButti K."/>
            <person name="Lipzen A."/>
            <person name="Morin E."/>
            <person name="Grigoriev I.V."/>
            <person name="Henrissat B."/>
            <person name="Lindahl B."/>
            <person name="Martin F."/>
        </authorList>
    </citation>
    <scope>NUCLEOTIDE SEQUENCE</scope>
    <source>
        <strain evidence="1">JB14</strain>
    </source>
</reference>
<dbReference type="Gene3D" id="3.80.10.10">
    <property type="entry name" value="Ribonuclease Inhibitor"/>
    <property type="match status" value="1"/>
</dbReference>
<dbReference type="EMBL" id="ML769741">
    <property type="protein sequence ID" value="KAE9388495.1"/>
    <property type="molecule type" value="Genomic_DNA"/>
</dbReference>
<dbReference type="SUPFAM" id="SSF52047">
    <property type="entry name" value="RNI-like"/>
    <property type="match status" value="1"/>
</dbReference>
<dbReference type="OrthoDB" id="3116589at2759"/>
<evidence type="ECO:0008006" key="3">
    <source>
        <dbReference type="Google" id="ProtNLM"/>
    </source>
</evidence>
<evidence type="ECO:0000313" key="1">
    <source>
        <dbReference type="EMBL" id="KAE9388495.1"/>
    </source>
</evidence>
<evidence type="ECO:0000313" key="2">
    <source>
        <dbReference type="Proteomes" id="UP000799118"/>
    </source>
</evidence>
<keyword evidence="2" id="KW-1185">Reference proteome</keyword>
<organism evidence="1 2">
    <name type="scientific">Gymnopus androsaceus JB14</name>
    <dbReference type="NCBI Taxonomy" id="1447944"/>
    <lineage>
        <taxon>Eukaryota</taxon>
        <taxon>Fungi</taxon>
        <taxon>Dikarya</taxon>
        <taxon>Basidiomycota</taxon>
        <taxon>Agaricomycotina</taxon>
        <taxon>Agaricomycetes</taxon>
        <taxon>Agaricomycetidae</taxon>
        <taxon>Agaricales</taxon>
        <taxon>Marasmiineae</taxon>
        <taxon>Omphalotaceae</taxon>
        <taxon>Gymnopus</taxon>
    </lineage>
</organism>
<accession>A0A6A4GTK7</accession>
<name>A0A6A4GTK7_9AGAR</name>
<proteinExistence type="predicted"/>
<gene>
    <name evidence="1" type="ORF">BT96DRAFT_1025440</name>
</gene>
<dbReference type="InterPro" id="IPR032675">
    <property type="entry name" value="LRR_dom_sf"/>
</dbReference>
<sequence>MDWSMFSTLPNEVLDIVSETIEAYRDLFSISLAPRRCYSVFNRRLYEYSDITIDDYSKKIATLALSDSDRIPLTGPHPASLVQHLELTIFLRSAEEDGKLDWEMLETPPGLLRATLALRNIFKHRAALRDVTFLSDSVPLWKMFEEVDFSAADSGFGVLEEFIIGCPVLRKGLEQDLGVYDSLCRSSTRLTRLEFSWSGFEGVHDSDALSQLVQHIPNSCPNLKELSLDLRVIDDPNFTFPHLEIFRMQYFAIIYCRAFFLRHPGIQKLKFSSEECKYNTIALPGILPKVRHFGGSVTDYLTLYRKSPPSIDCLDVFIGKEWNLSTVEEALLTTALSNTKTVRKLFLSGTEEYRVGLDLEFLATIPELCPRLTHLLCKLSPEASMEYYSVYSVILPNLKSLLHLKLDFHYPSGHTFDVLHNLHSQTISELGQRGEALALQTIHLLFWIISLDLNVPGDFKRFSFIKGSGKDFLILPVREEAFDIEFRIFDRLY</sequence>
<dbReference type="Proteomes" id="UP000799118">
    <property type="component" value="Unassembled WGS sequence"/>
</dbReference>
<protein>
    <recommendedName>
        <fullName evidence="3">F-box domain-containing protein</fullName>
    </recommendedName>
</protein>
<dbReference type="AlphaFoldDB" id="A0A6A4GTK7"/>